<dbReference type="EMBL" id="FMXQ01000015">
    <property type="protein sequence ID" value="SDB58439.1"/>
    <property type="molecule type" value="Genomic_DNA"/>
</dbReference>
<evidence type="ECO:0000313" key="1">
    <source>
        <dbReference type="EMBL" id="SDB58439.1"/>
    </source>
</evidence>
<gene>
    <name evidence="1" type="ORF">SAMN02982931_04678</name>
</gene>
<dbReference type="OrthoDB" id="144574at2"/>
<dbReference type="Proteomes" id="UP000199071">
    <property type="component" value="Unassembled WGS sequence"/>
</dbReference>
<evidence type="ECO:0000313" key="2">
    <source>
        <dbReference type="Proteomes" id="UP000199071"/>
    </source>
</evidence>
<accession>A0A1G6ELX2</accession>
<dbReference type="STRING" id="665467.SAMN02982931_04678"/>
<proteinExistence type="predicted"/>
<protein>
    <submittedName>
        <fullName evidence="1">Uncharacterized protein</fullName>
    </submittedName>
</protein>
<dbReference type="Gene3D" id="3.20.20.80">
    <property type="entry name" value="Glycosidases"/>
    <property type="match status" value="1"/>
</dbReference>
<organism evidence="1 2">
    <name type="scientific">Bauldia litoralis</name>
    <dbReference type="NCBI Taxonomy" id="665467"/>
    <lineage>
        <taxon>Bacteria</taxon>
        <taxon>Pseudomonadati</taxon>
        <taxon>Pseudomonadota</taxon>
        <taxon>Alphaproteobacteria</taxon>
        <taxon>Hyphomicrobiales</taxon>
        <taxon>Kaistiaceae</taxon>
        <taxon>Bauldia</taxon>
    </lineage>
</organism>
<name>A0A1G6ELX2_9HYPH</name>
<reference evidence="1 2" key="1">
    <citation type="submission" date="2016-10" db="EMBL/GenBank/DDBJ databases">
        <authorList>
            <person name="de Groot N.N."/>
        </authorList>
    </citation>
    <scope>NUCLEOTIDE SEQUENCE [LARGE SCALE GENOMIC DNA]</scope>
    <source>
        <strain evidence="1 2">ATCC 35022</strain>
    </source>
</reference>
<sequence>MKNRWVIGAQVSTTHSPLESLPVDRVFRTIERVNAILKIDILVVGARESPEIFQSLSGPSRPVDQIFLWYNVLSDIDGMEDSDLVVNWRGERSAGWGGWAEKESEVAETFRFVCPNNPGARAKTLRRLHHLLSSYPFTGVFLDKIRFPSPANGLEEVLSCFCEHCRASAKVTGLDLDAVARLFQDRTIALDVLLNDDTADWLSLFTDSASLLLRFLRFRMDSITGLVAEAHALASGLNRRVGFDLFSPGLAPLVGQDYRALVRFADWIKPMTYRVAEGPAGLRLEIPALAEGVSQMFGLDESKISGWAARHIPGFDINTLEQTRRQAVPLSVISTEIGAAVRLADPVPVYFGLELVRHAGVVDITPQLVRDMVQAGRTASPAGTFISWDLMHAPMDSIRALAAEL</sequence>
<dbReference type="AlphaFoldDB" id="A0A1G6ELX2"/>
<dbReference type="RefSeq" id="WP_090881099.1">
    <property type="nucleotide sequence ID" value="NZ_FMXQ01000015.1"/>
</dbReference>
<keyword evidence="2" id="KW-1185">Reference proteome</keyword>